<dbReference type="CDD" id="cd01949">
    <property type="entry name" value="GGDEF"/>
    <property type="match status" value="1"/>
</dbReference>
<evidence type="ECO:0000259" key="5">
    <source>
        <dbReference type="PROSITE" id="PS50887"/>
    </source>
</evidence>
<dbReference type="Proteomes" id="UP001307608">
    <property type="component" value="Chromosome"/>
</dbReference>
<dbReference type="InterPro" id="IPR043128">
    <property type="entry name" value="Rev_trsase/Diguanyl_cyclase"/>
</dbReference>
<evidence type="ECO:0000256" key="2">
    <source>
        <dbReference type="ARBA" id="ARBA00034247"/>
    </source>
</evidence>
<reference evidence="6 7" key="1">
    <citation type="submission" date="2023-01" db="EMBL/GenBank/DDBJ databases">
        <title>Complete genome sequence of Marinomonas pontica strain 200518_36.</title>
        <authorList>
            <person name="Ueki S."/>
            <person name="Gajardo G."/>
            <person name="Maruyama F."/>
        </authorList>
    </citation>
    <scope>NUCLEOTIDE SEQUENCE [LARGE SCALE GENOMIC DNA]</scope>
    <source>
        <strain evidence="6 7">200518_36</strain>
    </source>
</reference>
<organism evidence="6 7">
    <name type="scientific">Marinomonas pontica</name>
    <dbReference type="NCBI Taxonomy" id="264739"/>
    <lineage>
        <taxon>Bacteria</taxon>
        <taxon>Pseudomonadati</taxon>
        <taxon>Pseudomonadota</taxon>
        <taxon>Gammaproteobacteria</taxon>
        <taxon>Oceanospirillales</taxon>
        <taxon>Oceanospirillaceae</taxon>
        <taxon>Marinomonas</taxon>
    </lineage>
</organism>
<name>A0ABM8FC31_9GAMM</name>
<dbReference type="SUPFAM" id="SSF55073">
    <property type="entry name" value="Nucleotide cyclase"/>
    <property type="match status" value="1"/>
</dbReference>
<dbReference type="PANTHER" id="PTHR45138">
    <property type="entry name" value="REGULATORY COMPONENTS OF SENSORY TRANSDUCTION SYSTEM"/>
    <property type="match status" value="1"/>
</dbReference>
<gene>
    <name evidence="6" type="ORF">MACH16_13890</name>
</gene>
<keyword evidence="7" id="KW-1185">Reference proteome</keyword>
<dbReference type="PROSITE" id="PS50887">
    <property type="entry name" value="GGDEF"/>
    <property type="match status" value="1"/>
</dbReference>
<dbReference type="Gene3D" id="3.30.70.270">
    <property type="match status" value="1"/>
</dbReference>
<keyword evidence="3" id="KW-0597">Phosphoprotein</keyword>
<dbReference type="Pfam" id="PF00072">
    <property type="entry name" value="Response_reg"/>
    <property type="match status" value="1"/>
</dbReference>
<evidence type="ECO:0000256" key="1">
    <source>
        <dbReference type="ARBA" id="ARBA00012528"/>
    </source>
</evidence>
<dbReference type="InterPro" id="IPR001789">
    <property type="entry name" value="Sig_transdc_resp-reg_receiver"/>
</dbReference>
<dbReference type="SMART" id="SM00448">
    <property type="entry name" value="REC"/>
    <property type="match status" value="1"/>
</dbReference>
<feature type="domain" description="Response regulatory" evidence="4">
    <location>
        <begin position="2"/>
        <end position="123"/>
    </location>
</feature>
<evidence type="ECO:0000256" key="3">
    <source>
        <dbReference type="PROSITE-ProRule" id="PRU00169"/>
    </source>
</evidence>
<accession>A0ABM8FC31</accession>
<dbReference type="EC" id="2.7.7.65" evidence="1"/>
<dbReference type="InterPro" id="IPR029787">
    <property type="entry name" value="Nucleotide_cyclase"/>
</dbReference>
<sequence length="309" mass="34387">MKILIADDTNTDRLLLKLYITKLGYRVVEASNGQEAIDQFIEHSHDLDLVLMDVQMPIINGFDAVKAMRNIQEQQKQEWIPVIFLSASAEEDDVEDGILAGGDDYLIKPIGQKVLAAKMLSMKRIADMRRRLVESNSVLERLAATDYLTGVANRRSFEMTLGKEMQVAKEQGLSMACAMFDLDKFKVVNDTYGHDAGDAVLVEIMKRMKASVRDIDSIGRLGGEEFGILLPNISESEAKDTFTRFLSVVSDAPVVYEDTEIAVTTSIGVAVYCGDDEDKKSLLKRADECLYEAKDTGRNKVVLNSRVTS</sequence>
<dbReference type="Gene3D" id="3.40.50.2300">
    <property type="match status" value="1"/>
</dbReference>
<dbReference type="EMBL" id="AP027271">
    <property type="protein sequence ID" value="BDX02641.1"/>
    <property type="molecule type" value="Genomic_DNA"/>
</dbReference>
<dbReference type="NCBIfam" id="TIGR00254">
    <property type="entry name" value="GGDEF"/>
    <property type="match status" value="1"/>
</dbReference>
<evidence type="ECO:0000313" key="6">
    <source>
        <dbReference type="EMBL" id="BDX02641.1"/>
    </source>
</evidence>
<dbReference type="SMART" id="SM00267">
    <property type="entry name" value="GGDEF"/>
    <property type="match status" value="1"/>
</dbReference>
<dbReference type="SUPFAM" id="SSF52172">
    <property type="entry name" value="CheY-like"/>
    <property type="match status" value="1"/>
</dbReference>
<feature type="domain" description="GGDEF" evidence="5">
    <location>
        <begin position="173"/>
        <end position="306"/>
    </location>
</feature>
<protein>
    <recommendedName>
        <fullName evidence="1">diguanylate cyclase</fullName>
        <ecNumber evidence="1">2.7.7.65</ecNumber>
    </recommendedName>
</protein>
<dbReference type="PANTHER" id="PTHR45138:SF9">
    <property type="entry name" value="DIGUANYLATE CYCLASE DGCM-RELATED"/>
    <property type="match status" value="1"/>
</dbReference>
<dbReference type="InterPro" id="IPR050469">
    <property type="entry name" value="Diguanylate_Cyclase"/>
</dbReference>
<dbReference type="CDD" id="cd17546">
    <property type="entry name" value="REC_hyHK_CKI1_RcsC-like"/>
    <property type="match status" value="1"/>
</dbReference>
<evidence type="ECO:0000259" key="4">
    <source>
        <dbReference type="PROSITE" id="PS50110"/>
    </source>
</evidence>
<comment type="catalytic activity">
    <reaction evidence="2">
        <text>2 GTP = 3',3'-c-di-GMP + 2 diphosphate</text>
        <dbReference type="Rhea" id="RHEA:24898"/>
        <dbReference type="ChEBI" id="CHEBI:33019"/>
        <dbReference type="ChEBI" id="CHEBI:37565"/>
        <dbReference type="ChEBI" id="CHEBI:58805"/>
        <dbReference type="EC" id="2.7.7.65"/>
    </reaction>
</comment>
<dbReference type="InterPro" id="IPR011006">
    <property type="entry name" value="CheY-like_superfamily"/>
</dbReference>
<dbReference type="RefSeq" id="WP_338266560.1">
    <property type="nucleotide sequence ID" value="NZ_AP027271.1"/>
</dbReference>
<evidence type="ECO:0000313" key="7">
    <source>
        <dbReference type="Proteomes" id="UP001307608"/>
    </source>
</evidence>
<feature type="modified residue" description="4-aspartylphosphate" evidence="3">
    <location>
        <position position="53"/>
    </location>
</feature>
<proteinExistence type="predicted"/>
<dbReference type="PROSITE" id="PS50110">
    <property type="entry name" value="RESPONSE_REGULATORY"/>
    <property type="match status" value="1"/>
</dbReference>
<dbReference type="Pfam" id="PF00990">
    <property type="entry name" value="GGDEF"/>
    <property type="match status" value="1"/>
</dbReference>
<dbReference type="InterPro" id="IPR000160">
    <property type="entry name" value="GGDEF_dom"/>
</dbReference>